<proteinExistence type="predicted"/>
<evidence type="ECO:0000313" key="1">
    <source>
        <dbReference type="EMBL" id="EJW96504.1"/>
    </source>
</evidence>
<organism evidence="1">
    <name type="scientific">gut metagenome</name>
    <dbReference type="NCBI Taxonomy" id="749906"/>
    <lineage>
        <taxon>unclassified sequences</taxon>
        <taxon>metagenomes</taxon>
        <taxon>organismal metagenomes</taxon>
    </lineage>
</organism>
<dbReference type="AlphaFoldDB" id="J9GAQ2"/>
<dbReference type="EMBL" id="AMCI01005252">
    <property type="protein sequence ID" value="EJW96504.1"/>
    <property type="molecule type" value="Genomic_DNA"/>
</dbReference>
<comment type="caution">
    <text evidence="1">The sequence shown here is derived from an EMBL/GenBank/DDBJ whole genome shotgun (WGS) entry which is preliminary data.</text>
</comment>
<sequence>MTVNTAVSGILKVDIHAKWTQHVPNDTARTFSERIFAHQGLHLITA</sequence>
<protein>
    <submittedName>
        <fullName evidence="1">Uncharacterized protein</fullName>
    </submittedName>
</protein>
<name>J9GAQ2_9ZZZZ</name>
<gene>
    <name evidence="1" type="ORF">EVA_15388</name>
</gene>
<reference evidence="1" key="1">
    <citation type="journal article" date="2012" name="PLoS ONE">
        <title>Gene sets for utilization of primary and secondary nutrition supplies in the distal gut of endangered iberian lynx.</title>
        <authorList>
            <person name="Alcaide M."/>
            <person name="Messina E."/>
            <person name="Richter M."/>
            <person name="Bargiela R."/>
            <person name="Peplies J."/>
            <person name="Huws S.A."/>
            <person name="Newbold C.J."/>
            <person name="Golyshin P.N."/>
            <person name="Simon M.A."/>
            <person name="Lopez G."/>
            <person name="Yakimov M.M."/>
            <person name="Ferrer M."/>
        </authorList>
    </citation>
    <scope>NUCLEOTIDE SEQUENCE</scope>
</reference>
<accession>J9GAQ2</accession>